<evidence type="ECO:0000256" key="5">
    <source>
        <dbReference type="SAM" id="Phobius"/>
    </source>
</evidence>
<keyword evidence="7" id="KW-1185">Reference proteome</keyword>
<comment type="caution">
    <text evidence="6">The sequence shown here is derived from an EMBL/GenBank/DDBJ whole genome shotgun (WGS) entry which is preliminary data.</text>
</comment>
<gene>
    <name evidence="6" type="ORF">jaqu_23910</name>
</gene>
<evidence type="ECO:0000256" key="3">
    <source>
        <dbReference type="ARBA" id="ARBA00022989"/>
    </source>
</evidence>
<proteinExistence type="predicted"/>
<evidence type="ECO:0000256" key="4">
    <source>
        <dbReference type="ARBA" id="ARBA00023136"/>
    </source>
</evidence>
<feature type="transmembrane region" description="Helical" evidence="5">
    <location>
        <begin position="6"/>
        <end position="27"/>
    </location>
</feature>
<comment type="subcellular location">
    <subcellularLocation>
        <location evidence="1">Membrane</location>
    </subcellularLocation>
</comment>
<keyword evidence="4 5" id="KW-0472">Membrane</keyword>
<dbReference type="OrthoDB" id="7744558at2"/>
<dbReference type="SUPFAM" id="SSF161084">
    <property type="entry name" value="MAPEG domain-like"/>
    <property type="match status" value="1"/>
</dbReference>
<dbReference type="EMBL" id="JYFE01000042">
    <property type="protein sequence ID" value="KIT15811.1"/>
    <property type="molecule type" value="Genomic_DNA"/>
</dbReference>
<dbReference type="Proteomes" id="UP000032232">
    <property type="component" value="Unassembled WGS sequence"/>
</dbReference>
<name>A0A0D1EG24_9RHOB</name>
<dbReference type="InterPro" id="IPR001129">
    <property type="entry name" value="Membr-assoc_MAPEG"/>
</dbReference>
<feature type="transmembrane region" description="Helical" evidence="5">
    <location>
        <begin position="110"/>
        <end position="131"/>
    </location>
</feature>
<dbReference type="InterPro" id="IPR023352">
    <property type="entry name" value="MAPEG-like_dom_sf"/>
</dbReference>
<evidence type="ECO:0000256" key="1">
    <source>
        <dbReference type="ARBA" id="ARBA00004370"/>
    </source>
</evidence>
<accession>A0A0D1EG24</accession>
<evidence type="ECO:0000313" key="6">
    <source>
        <dbReference type="EMBL" id="KIT15811.1"/>
    </source>
</evidence>
<dbReference type="STRING" id="935700.jaqu_23910"/>
<keyword evidence="2 5" id="KW-0812">Transmembrane</keyword>
<evidence type="ECO:0000256" key="2">
    <source>
        <dbReference type="ARBA" id="ARBA00022692"/>
    </source>
</evidence>
<organism evidence="6 7">
    <name type="scientific">Jannaschia aquimarina</name>
    <dbReference type="NCBI Taxonomy" id="935700"/>
    <lineage>
        <taxon>Bacteria</taxon>
        <taxon>Pseudomonadati</taxon>
        <taxon>Pseudomonadota</taxon>
        <taxon>Alphaproteobacteria</taxon>
        <taxon>Rhodobacterales</taxon>
        <taxon>Roseobacteraceae</taxon>
        <taxon>Jannaschia</taxon>
    </lineage>
</organism>
<dbReference type="PATRIC" id="fig|935700.4.peg.2461"/>
<dbReference type="Pfam" id="PF01124">
    <property type="entry name" value="MAPEG"/>
    <property type="match status" value="1"/>
</dbReference>
<sequence length="132" mass="14145">MEAYSHALAAMAGWAILMVVLTIFSVAGTPKARTESGHPVRDYSDPAYRRHRALQNAMETTGPFLAALLAAMLTGAAPFWVNLFASVFLVARIAMAVIHIATEIQPLRSAAWMVASICVLALALMAGWAAFL</sequence>
<dbReference type="PANTHER" id="PTHR35371:SF1">
    <property type="entry name" value="BLR7753 PROTEIN"/>
    <property type="match status" value="1"/>
</dbReference>
<dbReference type="RefSeq" id="WP_043919197.1">
    <property type="nucleotide sequence ID" value="NZ_FZPF01000005.1"/>
</dbReference>
<reference evidence="6 7" key="1">
    <citation type="submission" date="2015-02" db="EMBL/GenBank/DDBJ databases">
        <title>Genome Sequence of Jannaschia aquimarina DSM28248, a member of the Roseobacter clade.</title>
        <authorList>
            <person name="Voget S."/>
            <person name="Daniel R."/>
        </authorList>
    </citation>
    <scope>NUCLEOTIDE SEQUENCE [LARGE SCALE GENOMIC DNA]</scope>
    <source>
        <strain evidence="6 7">GSW-M26</strain>
    </source>
</reference>
<dbReference type="GO" id="GO:0016020">
    <property type="term" value="C:membrane"/>
    <property type="evidence" value="ECO:0007669"/>
    <property type="project" value="UniProtKB-SubCell"/>
</dbReference>
<keyword evidence="3 5" id="KW-1133">Transmembrane helix</keyword>
<dbReference type="AlphaFoldDB" id="A0A0D1EG24"/>
<evidence type="ECO:0000313" key="7">
    <source>
        <dbReference type="Proteomes" id="UP000032232"/>
    </source>
</evidence>
<dbReference type="PANTHER" id="PTHR35371">
    <property type="entry name" value="INNER MEMBRANE PROTEIN"/>
    <property type="match status" value="1"/>
</dbReference>
<dbReference type="Gene3D" id="1.20.120.550">
    <property type="entry name" value="Membrane associated eicosanoid/glutathione metabolism-like domain"/>
    <property type="match status" value="1"/>
</dbReference>
<protein>
    <submittedName>
        <fullName evidence="6">MAPEG family protein</fullName>
    </submittedName>
</protein>